<dbReference type="Gene3D" id="1.10.506.10">
    <property type="entry name" value="GTPase Activation - p120gap, domain 1"/>
    <property type="match status" value="2"/>
</dbReference>
<dbReference type="FunFam" id="2.60.40.10:FF:000868">
    <property type="entry name" value="Plexin D1"/>
    <property type="match status" value="1"/>
</dbReference>
<keyword evidence="9" id="KW-0524">Neurogenesis</keyword>
<keyword evidence="7" id="KW-0677">Repeat</keyword>
<evidence type="ECO:0000256" key="16">
    <source>
        <dbReference type="SAM" id="Phobius"/>
    </source>
</evidence>
<dbReference type="Pfam" id="PF01833">
    <property type="entry name" value="TIG"/>
    <property type="match status" value="2"/>
</dbReference>
<dbReference type="Proteomes" id="UP001107558">
    <property type="component" value="Chromosome 2"/>
</dbReference>
<evidence type="ECO:0000256" key="5">
    <source>
        <dbReference type="ARBA" id="ARBA00022692"/>
    </source>
</evidence>
<dbReference type="PANTHER" id="PTHR22625">
    <property type="entry name" value="PLEXIN"/>
    <property type="match status" value="1"/>
</dbReference>
<dbReference type="Pfam" id="PF08337">
    <property type="entry name" value="Plexin_cytopl"/>
    <property type="match status" value="1"/>
</dbReference>
<evidence type="ECO:0000256" key="14">
    <source>
        <dbReference type="ARBA" id="ARBA00023180"/>
    </source>
</evidence>
<dbReference type="GO" id="GO:0097374">
    <property type="term" value="P:sensory neuron axon guidance"/>
    <property type="evidence" value="ECO:0007669"/>
    <property type="project" value="TreeGrafter"/>
</dbReference>
<dbReference type="FunFam" id="3.10.20.90:FF:000213">
    <property type="entry name" value="Plexin A4, B"/>
    <property type="match status" value="1"/>
</dbReference>
<comment type="caution">
    <text evidence="18">The sequence shown here is derived from an EMBL/GenBank/DDBJ whole genome shotgun (WGS) entry which is preliminary data.</text>
</comment>
<dbReference type="GO" id="GO:0017154">
    <property type="term" value="F:semaphorin receptor activity"/>
    <property type="evidence" value="ECO:0007669"/>
    <property type="project" value="InterPro"/>
</dbReference>
<dbReference type="PROSITE" id="PS51004">
    <property type="entry name" value="SEMA"/>
    <property type="match status" value="1"/>
</dbReference>
<dbReference type="EMBL" id="JADBJN010000010">
    <property type="protein sequence ID" value="KAG5666261.1"/>
    <property type="molecule type" value="Genomic_DNA"/>
</dbReference>
<dbReference type="GO" id="GO:0008360">
    <property type="term" value="P:regulation of cell shape"/>
    <property type="evidence" value="ECO:0007669"/>
    <property type="project" value="TreeGrafter"/>
</dbReference>
<evidence type="ECO:0000256" key="12">
    <source>
        <dbReference type="ARBA" id="ARBA00023157"/>
    </source>
</evidence>
<dbReference type="GO" id="GO:0008045">
    <property type="term" value="P:motor neuron axon guidance"/>
    <property type="evidence" value="ECO:0007669"/>
    <property type="project" value="TreeGrafter"/>
</dbReference>
<evidence type="ECO:0000313" key="20">
    <source>
        <dbReference type="Proteomes" id="UP001107558"/>
    </source>
</evidence>
<evidence type="ECO:0000256" key="7">
    <source>
        <dbReference type="ARBA" id="ARBA00022737"/>
    </source>
</evidence>
<dbReference type="InterPro" id="IPR046800">
    <property type="entry name" value="Plexin_RBD"/>
</dbReference>
<dbReference type="Pfam" id="PF01403">
    <property type="entry name" value="Sema"/>
    <property type="match status" value="1"/>
</dbReference>
<dbReference type="InterPro" id="IPR002909">
    <property type="entry name" value="IPT_dom"/>
</dbReference>
<evidence type="ECO:0000256" key="11">
    <source>
        <dbReference type="ARBA" id="ARBA00023136"/>
    </source>
</evidence>
<dbReference type="FunFam" id="1.10.506.10:FF:000027">
    <property type="entry name" value="Plexin A, isoform B"/>
    <property type="match status" value="1"/>
</dbReference>
<name>A0A9J6B984_POLVA</name>
<dbReference type="InterPro" id="IPR041019">
    <property type="entry name" value="TIG1_plexin"/>
</dbReference>
<evidence type="ECO:0000256" key="2">
    <source>
        <dbReference type="ARBA" id="ARBA00010297"/>
    </source>
</evidence>
<dbReference type="GO" id="GO:0005886">
    <property type="term" value="C:plasma membrane"/>
    <property type="evidence" value="ECO:0007669"/>
    <property type="project" value="UniProtKB-SubCell"/>
</dbReference>
<keyword evidence="5 16" id="KW-0812">Transmembrane</keyword>
<dbReference type="InterPro" id="IPR013783">
    <property type="entry name" value="Ig-like_fold"/>
</dbReference>
<dbReference type="InterPro" id="IPR036352">
    <property type="entry name" value="Semap_dom_sf"/>
</dbReference>
<comment type="subcellular location">
    <subcellularLocation>
        <location evidence="1">Cell membrane</location>
        <topology evidence="1">Single-pass type I membrane protein</topology>
    </subcellularLocation>
</comment>
<dbReference type="GO" id="GO:0002116">
    <property type="term" value="C:semaphorin receptor complex"/>
    <property type="evidence" value="ECO:0007669"/>
    <property type="project" value="TreeGrafter"/>
</dbReference>
<dbReference type="InterPro" id="IPR014756">
    <property type="entry name" value="Ig_E-set"/>
</dbReference>
<dbReference type="InterPro" id="IPR016201">
    <property type="entry name" value="PSI"/>
</dbReference>
<sequence length="2008" mass="226586">MTVRCKVLLHQITTNTCILLLALILTIKFEAPIAVLAANAATTASTLNSNNNIILSQYQLQNDSYFTHLVYDKKRSCLYAGATNRIIQFNKNLTVINTSITGPKPDSPVCHAGGCPEDVETIETNNFNKLLILNKFGDSLISCGSLHQGACEIYENLNNFPKAPKYIELPVVANDENSSSYAFIGPSRYTAWQREDILYVGITFTNVGDYRDNVPAIASRKLDDLNYAEFSIQQSNINIDVKYRDHFLVNYIYGFNSTDYAYFVIVQKKNHLVEEAGYHTRLARICVTDPNYDSYTEVTLSCLVKNQDYNILRDAKLTEAGTRLGQKLGIRKDDQVLVTTFSPSKEITSEPQNSSAICVYTLKDIEEMFNENIHMCFNGTIKDRNLGYISGSILDGKCPVVGSIGNIHDFCHAGLKISGVAAITANAIFNFDSELVTSVITTITGPHIIAFLGTSEGNIKKVILSEPSVGEYDRVEVDPENSILPDTMVSPEQDVLYVLSRKKITKMKIENCASHTTCSSCLGSNDLMCGWCSLEKRCTVRSACQRDTSASRWLSIGAGQQCIDFETADPDRVPIDQMTTINLVIKTLPELPSNAKYKCVFGNSTPIDAAVTKNGLICQTPQVKYRPTIEFGKDHVLVPLSVRSSETNKDFVSRSFAFFDCSVHESCFKCLKSQWNCNWCIYDNKCVFENSTCRNTANTITVENQCPRIKAPKNEILLPNKVPKEIKLEIINLPRPQSAHSGFLCIVNIEGAHMILPARIEANKYIVCDKTPYSYEANTNEYKAKVDVTWNRNHYIDTISITLYKCDVLGSHKEHADCSLCVTRDPKYQCTWCSNQCVFNDTCIHGSTAECPRPRIDSIRPLSGPIEGGTLVTIEGSNLGIREDDVRGKIRIGNVLCELVNYEISVKIECRTGAVEKEITATVKVGNEAGVTESNVYFQYKDFKVERIAPTQGPQSGGTQVQIFGRHLNIGSSVIAYLDDYICHINITHATNDRLVCTTTASRSPEFIRTLTLIVDLANRTLQCKNNVAGKGHNSNDIGAVTSYANGNGMRHGACSIYNYTVDPKIMQIKPLKSFKSGGRMITVHGTNLHTIQRPQMEVIFGDESINRTDCTVINPNQMECPSPAVSEKFRSYFIAQKTKTKRNIVSRTDNYRYSTSTSPYMTPSVAYAIQETQLNFQISFIMDNVKSVRDLNKHFQHIRSNMIYVDDPVFFPFLNSIRLYKGDTLVIEGENLNLACDESDVIVTVGQLHCNVTSLALAQLVCTPPAQQPPSTDEYGNENDIDLPLVVVRVGQKLRFPLGYLKYDLLKPYAFSQAMIVIAASTFVLAIVLVFILIVYRRKTTQAEREYKKIQIQMDTLESNVRLECKQAFAELQTDIIDLTADLENQGIPTLDHVNYIMKVFFPGVSDHPILNGHKGRMNMLRTNYDAAMLQFEQLINNKFFLLTFIETLEAQRTFNIRDKVNVASLLMIVLMNKMEYATDILKWLLLRLVDKSVMTKHPHLMLRRTESVVEKMLTNYMAICMYNYLREYSGSSLFLLFRAIKHQVEKGLVDAITHEARYSLSEDRLLREQVDTNVVTLHILQDDLEDKVQCKVLDQDTITQVKSKILDALFKNTPFSMRPSVHDVDLEWRHGRGGHLTLQDEDLTTKTLNGWKRLNTLAHYGVKESAVMSLVARQHDSYNINTYSKNMYPNCYYINNTQTHVLINGVLDSSGMHHHHHPQFINQNQTLTSGSHKQQYCRVYHLVKSNLDEHYFGSTTFGSSKNSSHHPFLPPSNNCATVERTHKAIPEIYLTRLLATKGTIQKFVDDFFMTILTVNEKLPPAVKWLFDLLDDAARRHPETNDPKIIHAWKSNSLPLRFWVNFIKNPDFIFDINKTVTVDACLSVVAQTFMDACSTNEHRLGKDSPSNKLLFAKDLPHYREMVSQFYADVARLPQISDQEMTASMQNLSIQQNDEFDTIAALKELYIYVTTYKEQIIDALEMDINCKKLHLANKLENVGVTLDGIDDC</sequence>
<dbReference type="CDD" id="cd00603">
    <property type="entry name" value="IPT_PCSR"/>
    <property type="match status" value="1"/>
</dbReference>
<dbReference type="InterPro" id="IPR013548">
    <property type="entry name" value="Plexin_cytoplasmic_RasGAP_dom"/>
</dbReference>
<evidence type="ECO:0000256" key="8">
    <source>
        <dbReference type="ARBA" id="ARBA00022782"/>
    </source>
</evidence>
<keyword evidence="4" id="KW-1003">Cell membrane</keyword>
<dbReference type="InterPro" id="IPR002165">
    <property type="entry name" value="Plexin_repeat"/>
</dbReference>
<dbReference type="PANTHER" id="PTHR22625:SF44">
    <property type="entry name" value="PLEXIN-B"/>
    <property type="match status" value="1"/>
</dbReference>
<dbReference type="InterPro" id="IPR015943">
    <property type="entry name" value="WD40/YVTN_repeat-like_dom_sf"/>
</dbReference>
<evidence type="ECO:0000313" key="19">
    <source>
        <dbReference type="EMBL" id="KAG5677543.1"/>
    </source>
</evidence>
<feature type="transmembrane region" description="Helical" evidence="16">
    <location>
        <begin position="1315"/>
        <end position="1337"/>
    </location>
</feature>
<reference evidence="18" key="1">
    <citation type="submission" date="2021-03" db="EMBL/GenBank/DDBJ databases">
        <title>Chromosome level genome of the anhydrobiotic midge Polypedilum vanderplanki.</title>
        <authorList>
            <person name="Yoshida Y."/>
            <person name="Kikawada T."/>
            <person name="Gusev O."/>
        </authorList>
    </citation>
    <scope>NUCLEOTIDE SEQUENCE</scope>
    <source>
        <strain evidence="18">NIAS01</strain>
        <tissue evidence="18">Whole body or cell culture</tissue>
    </source>
</reference>
<keyword evidence="20" id="KW-1185">Reference proteome</keyword>
<keyword evidence="14" id="KW-0325">Glycoprotein</keyword>
<keyword evidence="13" id="KW-0675">Receptor</keyword>
<evidence type="ECO:0000313" key="18">
    <source>
        <dbReference type="EMBL" id="KAG5666261.1"/>
    </source>
</evidence>
<dbReference type="CDD" id="cd11236">
    <property type="entry name" value="Sema_plexin_like"/>
    <property type="match status" value="1"/>
</dbReference>
<dbReference type="InterPro" id="IPR008936">
    <property type="entry name" value="Rho_GTPase_activation_prot"/>
</dbReference>
<dbReference type="GO" id="GO:0050772">
    <property type="term" value="P:positive regulation of axonogenesis"/>
    <property type="evidence" value="ECO:0007669"/>
    <property type="project" value="TreeGrafter"/>
</dbReference>
<dbReference type="GO" id="GO:0007162">
    <property type="term" value="P:negative regulation of cell adhesion"/>
    <property type="evidence" value="ECO:0007669"/>
    <property type="project" value="TreeGrafter"/>
</dbReference>
<dbReference type="SMART" id="SM00630">
    <property type="entry name" value="Sema"/>
    <property type="match status" value="1"/>
</dbReference>
<dbReference type="InterPro" id="IPR041362">
    <property type="entry name" value="TIG2_plexin"/>
</dbReference>
<keyword evidence="8" id="KW-0221">Differentiation</keyword>
<feature type="domain" description="Sema" evidence="17">
    <location>
        <begin position="39"/>
        <end position="509"/>
    </location>
</feature>
<comment type="similarity">
    <text evidence="2">Belongs to the plexin family.</text>
</comment>
<evidence type="ECO:0000259" key="17">
    <source>
        <dbReference type="PROSITE" id="PS51004"/>
    </source>
</evidence>
<keyword evidence="10 16" id="KW-1133">Transmembrane helix</keyword>
<dbReference type="Pfam" id="PF17960">
    <property type="entry name" value="TIG_plexin"/>
    <property type="match status" value="1"/>
</dbReference>
<evidence type="ECO:0000256" key="15">
    <source>
        <dbReference type="PROSITE-ProRule" id="PRU00352"/>
    </source>
</evidence>
<dbReference type="Pfam" id="PF01437">
    <property type="entry name" value="PSI"/>
    <property type="match status" value="1"/>
</dbReference>
<dbReference type="FunFam" id="2.60.40.10:FF:000203">
    <property type="entry name" value="Plexin B2"/>
    <property type="match status" value="1"/>
</dbReference>
<dbReference type="Pfam" id="PF24479">
    <property type="entry name" value="PSI_PlexinA-B"/>
    <property type="match status" value="1"/>
</dbReference>
<dbReference type="SMART" id="SM00423">
    <property type="entry name" value="PSI"/>
    <property type="match status" value="3"/>
</dbReference>
<dbReference type="EMBL" id="JADBJN010000002">
    <property type="protein sequence ID" value="KAG5677543.1"/>
    <property type="molecule type" value="Genomic_DNA"/>
</dbReference>
<dbReference type="Gene3D" id="2.60.40.10">
    <property type="entry name" value="Immunoglobulins"/>
    <property type="match status" value="5"/>
</dbReference>
<accession>A0A9J6B984</accession>
<comment type="caution">
    <text evidence="15">Lacks conserved residue(s) required for the propagation of feature annotation.</text>
</comment>
<dbReference type="FunFam" id="2.60.40.10:FF:000728">
    <property type="entry name" value="Plexin D1"/>
    <property type="match status" value="1"/>
</dbReference>
<keyword evidence="3" id="KW-0217">Developmental protein</keyword>
<dbReference type="Pfam" id="PF20170">
    <property type="entry name" value="Plexin_RBD"/>
    <property type="match status" value="1"/>
</dbReference>
<evidence type="ECO:0000256" key="10">
    <source>
        <dbReference type="ARBA" id="ARBA00022989"/>
    </source>
</evidence>
<proteinExistence type="inferred from homology"/>
<evidence type="ECO:0000256" key="9">
    <source>
        <dbReference type="ARBA" id="ARBA00022902"/>
    </source>
</evidence>
<evidence type="ECO:0000256" key="1">
    <source>
        <dbReference type="ARBA" id="ARBA00004251"/>
    </source>
</evidence>
<dbReference type="GO" id="GO:0120025">
    <property type="term" value="C:plasma membrane bounded cell projection"/>
    <property type="evidence" value="ECO:0007669"/>
    <property type="project" value="UniProtKB-ARBA"/>
</dbReference>
<dbReference type="OrthoDB" id="125363at2759"/>
<dbReference type="SUPFAM" id="SSF101912">
    <property type="entry name" value="Sema domain"/>
    <property type="match status" value="1"/>
</dbReference>
<dbReference type="SUPFAM" id="SSF103575">
    <property type="entry name" value="Plexin repeat"/>
    <property type="match status" value="1"/>
</dbReference>
<evidence type="ECO:0000256" key="3">
    <source>
        <dbReference type="ARBA" id="ARBA00022473"/>
    </source>
</evidence>
<keyword evidence="6" id="KW-0732">Signal</keyword>
<keyword evidence="11 16" id="KW-0472">Membrane</keyword>
<evidence type="ECO:0000256" key="6">
    <source>
        <dbReference type="ARBA" id="ARBA00022729"/>
    </source>
</evidence>
<dbReference type="InterPro" id="IPR031148">
    <property type="entry name" value="Plexin"/>
</dbReference>
<dbReference type="CDD" id="cd01180">
    <property type="entry name" value="IPT_plexin_repeat1"/>
    <property type="match status" value="1"/>
</dbReference>
<keyword evidence="12" id="KW-1015">Disulfide bond</keyword>
<protein>
    <recommendedName>
        <fullName evidence="17">Sema domain-containing protein</fullName>
    </recommendedName>
</protein>
<dbReference type="GO" id="GO:0030334">
    <property type="term" value="P:regulation of cell migration"/>
    <property type="evidence" value="ECO:0007669"/>
    <property type="project" value="TreeGrafter"/>
</dbReference>
<evidence type="ECO:0000256" key="4">
    <source>
        <dbReference type="ARBA" id="ARBA00022475"/>
    </source>
</evidence>
<organism evidence="18 20">
    <name type="scientific">Polypedilum vanderplanki</name>
    <name type="common">Sleeping chironomid midge</name>
    <dbReference type="NCBI Taxonomy" id="319348"/>
    <lineage>
        <taxon>Eukaryota</taxon>
        <taxon>Metazoa</taxon>
        <taxon>Ecdysozoa</taxon>
        <taxon>Arthropoda</taxon>
        <taxon>Hexapoda</taxon>
        <taxon>Insecta</taxon>
        <taxon>Pterygota</taxon>
        <taxon>Neoptera</taxon>
        <taxon>Endopterygota</taxon>
        <taxon>Diptera</taxon>
        <taxon>Nematocera</taxon>
        <taxon>Chironomoidea</taxon>
        <taxon>Chironomidae</taxon>
        <taxon>Chironominae</taxon>
        <taxon>Polypedilum</taxon>
        <taxon>Polypedilum</taxon>
    </lineage>
</organism>
<dbReference type="InterPro" id="IPR001627">
    <property type="entry name" value="Semap_dom"/>
</dbReference>
<dbReference type="Gene3D" id="2.130.10.10">
    <property type="entry name" value="YVTN repeat-like/Quinoprotein amine dehydrogenase"/>
    <property type="match status" value="1"/>
</dbReference>
<dbReference type="SUPFAM" id="SSF48350">
    <property type="entry name" value="GTPase activation domain, GAP"/>
    <property type="match status" value="1"/>
</dbReference>
<evidence type="ECO:0000256" key="13">
    <source>
        <dbReference type="ARBA" id="ARBA00023170"/>
    </source>
</evidence>
<gene>
    <name evidence="19" type="ORF">PVAND_007295</name>
    <name evidence="18" type="ORF">PVAND_017790</name>
</gene>
<dbReference type="SUPFAM" id="SSF81296">
    <property type="entry name" value="E set domains"/>
    <property type="match status" value="3"/>
</dbReference>
<dbReference type="SMART" id="SM00429">
    <property type="entry name" value="IPT"/>
    <property type="match status" value="4"/>
</dbReference>
<dbReference type="Pfam" id="PF18020">
    <property type="entry name" value="TIG_2"/>
    <property type="match status" value="1"/>
</dbReference>